<dbReference type="STRING" id="865938.Weevi_2005"/>
<feature type="domain" description="Pseudouridine synthase RsuA/RluA-like" evidence="2">
    <location>
        <begin position="358"/>
        <end position="505"/>
    </location>
</feature>
<keyword evidence="4" id="KW-1185">Reference proteome</keyword>
<reference evidence="3 4" key="1">
    <citation type="journal article" date="2011" name="Stand. Genomic Sci.">
        <title>Complete genome sequence of Weeksella virosa type strain (9751).</title>
        <authorList>
            <person name="Lang E."/>
            <person name="Teshima H."/>
            <person name="Lucas S."/>
            <person name="Lapidus A."/>
            <person name="Hammon N."/>
            <person name="Deshpande S."/>
            <person name="Nolan M."/>
            <person name="Cheng J.F."/>
            <person name="Pitluck S."/>
            <person name="Liolios K."/>
            <person name="Pagani I."/>
            <person name="Mikhailova N."/>
            <person name="Ivanova N."/>
            <person name="Mavromatis K."/>
            <person name="Pati A."/>
            <person name="Tapia R."/>
            <person name="Han C."/>
            <person name="Goodwin L."/>
            <person name="Chen A."/>
            <person name="Palaniappan K."/>
            <person name="Land M."/>
            <person name="Hauser L."/>
            <person name="Chang Y.J."/>
            <person name="Jeffries C.D."/>
            <person name="Brambilla E.M."/>
            <person name="Kopitz M."/>
            <person name="Rohde M."/>
            <person name="Goker M."/>
            <person name="Tindall B.J."/>
            <person name="Detter J.C."/>
            <person name="Woyke T."/>
            <person name="Bristow J."/>
            <person name="Eisen J.A."/>
            <person name="Markowitz V."/>
            <person name="Hugenholtz P."/>
            <person name="Klenk H.P."/>
            <person name="Kyrpides N.C."/>
        </authorList>
    </citation>
    <scope>NUCLEOTIDE SEQUENCE [LARGE SCALE GENOMIC DNA]</scope>
    <source>
        <strain evidence="4">ATCC 43766 / DSM 16922 / JCM 21250 / NBRC 16016 / NCTC 11634 / CL345/78</strain>
    </source>
</reference>
<dbReference type="KEGG" id="wvi:Weevi_2005"/>
<dbReference type="GO" id="GO:0003723">
    <property type="term" value="F:RNA binding"/>
    <property type="evidence" value="ECO:0007669"/>
    <property type="project" value="InterPro"/>
</dbReference>
<organism evidence="3 4">
    <name type="scientific">Weeksella virosa (strain ATCC 43766 / DSM 16922 / JCM 21250 / CCUG 30538 / CDC 9751 / IAM 14551 / NBRC 16016 / NCTC 11634 / CL345/78)</name>
    <dbReference type="NCBI Taxonomy" id="865938"/>
    <lineage>
        <taxon>Bacteria</taxon>
        <taxon>Pseudomonadati</taxon>
        <taxon>Bacteroidota</taxon>
        <taxon>Flavobacteriia</taxon>
        <taxon>Flavobacteriales</taxon>
        <taxon>Weeksellaceae</taxon>
        <taxon>Weeksella</taxon>
    </lineage>
</organism>
<protein>
    <submittedName>
        <fullName evidence="3">Pseudouridine synthase</fullName>
    </submittedName>
</protein>
<dbReference type="Pfam" id="PF00849">
    <property type="entry name" value="PseudoU_synth_2"/>
    <property type="match status" value="1"/>
</dbReference>
<dbReference type="InterPro" id="IPR006224">
    <property type="entry name" value="PsdUridine_synth_RluA-like_CS"/>
</dbReference>
<dbReference type="PANTHER" id="PTHR21600:SF89">
    <property type="entry name" value="RIBOSOMAL LARGE SUBUNIT PSEUDOURIDINE SYNTHASE A"/>
    <property type="match status" value="1"/>
</dbReference>
<gene>
    <name evidence="3" type="ordered locus">Weevi_2005</name>
</gene>
<dbReference type="PROSITE" id="PS01129">
    <property type="entry name" value="PSI_RLU"/>
    <property type="match status" value="1"/>
</dbReference>
<name>F0P1G7_WEEVC</name>
<sequence length="552" mass="64300">MYKIHPLPNKKKIALPEKFTFPFYYDPHPLAIEASEILQNYLKTTTDFDHNFGLDNNRKDIEIGKMFGVLVVKTKENTLGFLAAFSGKLANKNHWDYFVPPIFDMLKKDSYFHQKEEILNDLNNSINTLENQSYFIDLQNYLTKYQLDYQKKITDQKQKMKRQKSQRDMLRRKLKEKLSPEEFENENAILINESLAEKRTLRDLKEKQNLTLKKIENQLSEYKKKIEDLKCKRKRISNHLQTYLFQQYQFLNQDKKSKNLLAIFGKNPPAAAGECAAPKLLQYAFLHDLLPICMAEFWWGASPKSAVRKHAQYYPACTQKCQPILGHMLSATLVDDNPLLIDTNKDKEIEFLYEDDAIIVINKPENFLSVPGIQVKDSVQTRLQQQYPHISSPMIVHRLDMQTSGLMVIAKSKIAHEKLQKQFLKKKVKKRYVALLGGEVNKYSGEINLPLRVDLEDRPRQLVCYQYGKNAKTLYQVESISNGITRIFFYPITGRTHQLRVHAAHSLGLDSPILGDDLYGQKASRLFLHAECLEFFHPISNKKLTFIKDPNF</sequence>
<dbReference type="eggNOG" id="COG0564">
    <property type="taxonomic scope" value="Bacteria"/>
</dbReference>
<dbReference type="PANTHER" id="PTHR21600">
    <property type="entry name" value="MITOCHONDRIAL RNA PSEUDOURIDINE SYNTHASE"/>
    <property type="match status" value="1"/>
</dbReference>
<dbReference type="EMBL" id="CP002455">
    <property type="protein sequence ID" value="ADX68681.1"/>
    <property type="molecule type" value="Genomic_DNA"/>
</dbReference>
<dbReference type="GO" id="GO:0140098">
    <property type="term" value="F:catalytic activity, acting on RNA"/>
    <property type="evidence" value="ECO:0007669"/>
    <property type="project" value="UniProtKB-ARBA"/>
</dbReference>
<dbReference type="InterPro" id="IPR020103">
    <property type="entry name" value="PsdUridine_synth_cat_dom_sf"/>
</dbReference>
<dbReference type="InterPro" id="IPR050188">
    <property type="entry name" value="RluA_PseudoU_synthase"/>
</dbReference>
<feature type="coiled-coil region" evidence="1">
    <location>
        <begin position="112"/>
        <end position="173"/>
    </location>
</feature>
<evidence type="ECO:0000313" key="4">
    <source>
        <dbReference type="Proteomes" id="UP000008641"/>
    </source>
</evidence>
<keyword evidence="1" id="KW-0175">Coiled coil</keyword>
<evidence type="ECO:0000259" key="2">
    <source>
        <dbReference type="Pfam" id="PF00849"/>
    </source>
</evidence>
<dbReference type="InterPro" id="IPR006145">
    <property type="entry name" value="PsdUridine_synth_RsuA/RluA"/>
</dbReference>
<evidence type="ECO:0000256" key="1">
    <source>
        <dbReference type="SAM" id="Coils"/>
    </source>
</evidence>
<dbReference type="GO" id="GO:0009982">
    <property type="term" value="F:pseudouridine synthase activity"/>
    <property type="evidence" value="ECO:0007669"/>
    <property type="project" value="InterPro"/>
</dbReference>
<dbReference type="HOGENOM" id="CLU_037416_0_0_10"/>
<evidence type="ECO:0000313" key="3">
    <source>
        <dbReference type="EMBL" id="ADX68681.1"/>
    </source>
</evidence>
<proteinExistence type="predicted"/>
<dbReference type="SUPFAM" id="SSF55120">
    <property type="entry name" value="Pseudouridine synthase"/>
    <property type="match status" value="1"/>
</dbReference>
<accession>F0P1G7</accession>
<dbReference type="OrthoDB" id="9807829at2"/>
<feature type="coiled-coil region" evidence="1">
    <location>
        <begin position="198"/>
        <end position="239"/>
    </location>
</feature>
<dbReference type="Proteomes" id="UP000008641">
    <property type="component" value="Chromosome"/>
</dbReference>
<dbReference type="AlphaFoldDB" id="F0P1G7"/>
<dbReference type="RefSeq" id="WP_013599069.1">
    <property type="nucleotide sequence ID" value="NC_015144.1"/>
</dbReference>
<dbReference type="CDD" id="cd02869">
    <property type="entry name" value="PseudoU_synth_RluA_like"/>
    <property type="match status" value="1"/>
</dbReference>
<dbReference type="Gene3D" id="3.30.2350.10">
    <property type="entry name" value="Pseudouridine synthase"/>
    <property type="match status" value="1"/>
</dbReference>
<reference evidence="4" key="2">
    <citation type="journal article" date="2011" name="Stand. Genomic Sci.">
        <title>Complete genome sequence of Weeksella virosa type strain (9751T).</title>
        <authorList>
            <person name="Lang E."/>
            <person name="Teshima H."/>
            <person name="Lucas S."/>
            <person name="Lapidus A."/>
            <person name="Hammon N."/>
            <person name="Deshpande S."/>
            <person name="Nolan M."/>
            <person name="Cheng J."/>
            <person name="Pitluck S."/>
            <person name="Liolios K."/>
            <person name="Pagani I."/>
            <person name="Mikhailova N."/>
            <person name="Ivanova N."/>
            <person name="Mavromatis K."/>
            <person name="Pati A."/>
            <person name="Tapia R."/>
            <person name="Han C."/>
            <person name="Goodwin L."/>
            <person name="Chen A."/>
            <person name="Palaniappan K."/>
            <person name="Land M."/>
            <person name="Hauser L."/>
            <person name="Chang Y."/>
            <person name="Jeffries C."/>
            <person name="Brambilla E."/>
            <person name="Kopitz M."/>
            <person name="Rohde M."/>
            <person name="Goker M."/>
            <person name="Tindall B."/>
            <person name="Detter J."/>
            <person name="Woyke T."/>
            <person name="Bristow J."/>
            <person name="Eisen J."/>
            <person name="Markowitz V."/>
            <person name="Hugenholtz P."/>
            <person name="Klenk H."/>
            <person name="Kyrpides N."/>
        </authorList>
    </citation>
    <scope>NUCLEOTIDE SEQUENCE [LARGE SCALE GENOMIC DNA]</scope>
    <source>
        <strain evidence="4">ATCC 43766 / DSM 16922 / JCM 21250 / NBRC 16016 / NCTC 11634 / CL345/78</strain>
    </source>
</reference>
<dbReference type="GO" id="GO:0000455">
    <property type="term" value="P:enzyme-directed rRNA pseudouridine synthesis"/>
    <property type="evidence" value="ECO:0007669"/>
    <property type="project" value="TreeGrafter"/>
</dbReference>